<dbReference type="Proteomes" id="UP000518681">
    <property type="component" value="Unassembled WGS sequence"/>
</dbReference>
<name>A0AAW3UXM9_9BURK</name>
<accession>A0AAW3UXM9</accession>
<dbReference type="EMBL" id="JACIIK010000007">
    <property type="protein sequence ID" value="MBB6203394.1"/>
    <property type="molecule type" value="Genomic_DNA"/>
</dbReference>
<reference evidence="1 2" key="1">
    <citation type="submission" date="2020-08" db="EMBL/GenBank/DDBJ databases">
        <title>Genomic Encyclopedia of Type Strains, Phase IV (KMG-V): Genome sequencing to study the core and pangenomes of soil and plant-associated prokaryotes.</title>
        <authorList>
            <person name="Whitman W."/>
        </authorList>
    </citation>
    <scope>NUCLEOTIDE SEQUENCE [LARGE SCALE GENOMIC DNA]</scope>
    <source>
        <strain evidence="1 2">SEMIA 4013</strain>
    </source>
</reference>
<evidence type="ECO:0000313" key="1">
    <source>
        <dbReference type="EMBL" id="MBB6203394.1"/>
    </source>
</evidence>
<proteinExistence type="predicted"/>
<protein>
    <submittedName>
        <fullName evidence="1">Uncharacterized protein</fullName>
    </submittedName>
</protein>
<dbReference type="AlphaFoldDB" id="A0AAW3UXM9"/>
<gene>
    <name evidence="1" type="ORF">GGD69_004272</name>
</gene>
<sequence>MQTYCHSLRFRKAPLCSSQAADAQPFECPSPKSAAAQRRRSYHVEIIIYHHVMYLCFPPDYPTGSSRSGMGPSFETIMS</sequence>
<organism evidence="1 2">
    <name type="scientific">Paraburkholderia fungorum</name>
    <dbReference type="NCBI Taxonomy" id="134537"/>
    <lineage>
        <taxon>Bacteria</taxon>
        <taxon>Pseudomonadati</taxon>
        <taxon>Pseudomonadota</taxon>
        <taxon>Betaproteobacteria</taxon>
        <taxon>Burkholderiales</taxon>
        <taxon>Burkholderiaceae</taxon>
        <taxon>Paraburkholderia</taxon>
    </lineage>
</organism>
<evidence type="ECO:0000313" key="2">
    <source>
        <dbReference type="Proteomes" id="UP000518681"/>
    </source>
</evidence>
<comment type="caution">
    <text evidence="1">The sequence shown here is derived from an EMBL/GenBank/DDBJ whole genome shotgun (WGS) entry which is preliminary data.</text>
</comment>